<evidence type="ECO:0000313" key="2">
    <source>
        <dbReference type="Proteomes" id="UP001607303"/>
    </source>
</evidence>
<dbReference type="Proteomes" id="UP001607303">
    <property type="component" value="Unassembled WGS sequence"/>
</dbReference>
<comment type="caution">
    <text evidence="1">The sequence shown here is derived from an EMBL/GenBank/DDBJ whole genome shotgun (WGS) entry which is preliminary data.</text>
</comment>
<proteinExistence type="predicted"/>
<accession>A0ABD2AZ46</accession>
<keyword evidence="2" id="KW-1185">Reference proteome</keyword>
<reference evidence="1 2" key="1">
    <citation type="journal article" date="2024" name="Ann. Entomol. Soc. Am.">
        <title>Genomic analyses of the southern and eastern yellowjacket wasps (Hymenoptera: Vespidae) reveal evolutionary signatures of social life.</title>
        <authorList>
            <person name="Catto M.A."/>
            <person name="Caine P.B."/>
            <person name="Orr S.E."/>
            <person name="Hunt B.G."/>
            <person name="Goodisman M.A.D."/>
        </authorList>
    </citation>
    <scope>NUCLEOTIDE SEQUENCE [LARGE SCALE GENOMIC DNA]</scope>
    <source>
        <strain evidence="1">232</strain>
        <tissue evidence="1">Head and thorax</tissue>
    </source>
</reference>
<sequence>MSYKHGLKFNTSPIMDIFTEIYIELNVPETRTLQIPIIFDTSQLIPEIRRKNIQSNMAKERHLSINARKYKFEKYKTRPRVKQRKTTIKYELFPKKTQIIVENYRRKVAKNISLYQTWITLSEG</sequence>
<gene>
    <name evidence="1" type="ORF">V1477_018183</name>
</gene>
<organism evidence="1 2">
    <name type="scientific">Vespula maculifrons</name>
    <name type="common">Eastern yellow jacket</name>
    <name type="synonym">Wasp</name>
    <dbReference type="NCBI Taxonomy" id="7453"/>
    <lineage>
        <taxon>Eukaryota</taxon>
        <taxon>Metazoa</taxon>
        <taxon>Ecdysozoa</taxon>
        <taxon>Arthropoda</taxon>
        <taxon>Hexapoda</taxon>
        <taxon>Insecta</taxon>
        <taxon>Pterygota</taxon>
        <taxon>Neoptera</taxon>
        <taxon>Endopterygota</taxon>
        <taxon>Hymenoptera</taxon>
        <taxon>Apocrita</taxon>
        <taxon>Aculeata</taxon>
        <taxon>Vespoidea</taxon>
        <taxon>Vespidae</taxon>
        <taxon>Vespinae</taxon>
        <taxon>Vespula</taxon>
    </lineage>
</organism>
<dbReference type="AlphaFoldDB" id="A0ABD2AZ46"/>
<dbReference type="EMBL" id="JAYRBN010000110">
    <property type="protein sequence ID" value="KAL2725745.1"/>
    <property type="molecule type" value="Genomic_DNA"/>
</dbReference>
<name>A0ABD2AZ46_VESMC</name>
<protein>
    <submittedName>
        <fullName evidence="1">Uncharacterized protein</fullName>
    </submittedName>
</protein>
<evidence type="ECO:0000313" key="1">
    <source>
        <dbReference type="EMBL" id="KAL2725745.1"/>
    </source>
</evidence>